<name>A0AA96WHI2_9CYAN</name>
<proteinExistence type="predicted"/>
<reference evidence="1" key="1">
    <citation type="submission" date="2020-05" db="EMBL/GenBank/DDBJ databases">
        <authorList>
            <person name="Zhu T."/>
            <person name="Keshari N."/>
            <person name="Lu X."/>
        </authorList>
    </citation>
    <scope>NUCLEOTIDE SEQUENCE</scope>
    <source>
        <strain evidence="1">NK1-12</strain>
    </source>
</reference>
<dbReference type="EMBL" id="CP053586">
    <property type="protein sequence ID" value="WNZ25224.1"/>
    <property type="molecule type" value="Genomic_DNA"/>
</dbReference>
<accession>A0AA96WHI2</accession>
<dbReference type="Pfam" id="PF01724">
    <property type="entry name" value="DUF29"/>
    <property type="match status" value="1"/>
</dbReference>
<protein>
    <submittedName>
        <fullName evidence="1">DUF29 domain-containing protein</fullName>
    </submittedName>
</protein>
<organism evidence="1">
    <name type="scientific">Leptolyngbya sp. NK1-12</name>
    <dbReference type="NCBI Taxonomy" id="2547451"/>
    <lineage>
        <taxon>Bacteria</taxon>
        <taxon>Bacillati</taxon>
        <taxon>Cyanobacteriota</taxon>
        <taxon>Cyanophyceae</taxon>
        <taxon>Leptolyngbyales</taxon>
        <taxon>Leptolyngbyaceae</taxon>
        <taxon>Leptolyngbya group</taxon>
        <taxon>Leptolyngbya</taxon>
    </lineage>
</organism>
<sequence>MAIEIQSHQPSLYETDYLQWIEITVEKLRQQDYAAIDWDNLIEEIADMGRSERKSLKSNVTIVLLHLLKWQYQPQFRSGSWKGSIVEHRQWIRDDLASSPSLKPYLHEIFSQCYIDATEQASAETGLPIASFPSESPYTLAQVLDAAFFPEG</sequence>
<evidence type="ECO:0000313" key="1">
    <source>
        <dbReference type="EMBL" id="WNZ25224.1"/>
    </source>
</evidence>
<dbReference type="InterPro" id="IPR002636">
    <property type="entry name" value="DUF29"/>
</dbReference>
<dbReference type="AlphaFoldDB" id="A0AA96WHI2"/>
<dbReference type="PANTHER" id="PTHR34235:SF3">
    <property type="entry name" value="SLR1203 PROTEIN"/>
    <property type="match status" value="1"/>
</dbReference>
<dbReference type="RefSeq" id="WP_316431374.1">
    <property type="nucleotide sequence ID" value="NZ_CP053586.1"/>
</dbReference>
<dbReference type="PANTHER" id="PTHR34235">
    <property type="entry name" value="SLR1203 PROTEIN-RELATED"/>
    <property type="match status" value="1"/>
</dbReference>
<dbReference type="Gene3D" id="1.20.1220.20">
    <property type="entry name" value="Uncharcterised protein PF01724"/>
    <property type="match status" value="1"/>
</dbReference>
<gene>
    <name evidence="1" type="ORF">HJG54_21785</name>
</gene>